<keyword evidence="3" id="KW-0175">Coiled coil</keyword>
<evidence type="ECO:0000313" key="6">
    <source>
        <dbReference type="EMBL" id="MCY9760754.1"/>
    </source>
</evidence>
<feature type="region of interest" description="Disordered" evidence="4">
    <location>
        <begin position="19"/>
        <end position="46"/>
    </location>
</feature>
<evidence type="ECO:0000259" key="5">
    <source>
        <dbReference type="PROSITE" id="PS50076"/>
    </source>
</evidence>
<protein>
    <submittedName>
        <fullName evidence="6">J domain-containing protein</fullName>
    </submittedName>
</protein>
<gene>
    <name evidence="6" type="ORF">M5X12_09215</name>
</gene>
<evidence type="ECO:0000256" key="1">
    <source>
        <dbReference type="ARBA" id="ARBA00022705"/>
    </source>
</evidence>
<keyword evidence="2" id="KW-0346">Stress response</keyword>
<evidence type="ECO:0000256" key="4">
    <source>
        <dbReference type="SAM" id="MobiDB-lite"/>
    </source>
</evidence>
<evidence type="ECO:0000256" key="3">
    <source>
        <dbReference type="SAM" id="Coils"/>
    </source>
</evidence>
<dbReference type="SMART" id="SM00271">
    <property type="entry name" value="DnaJ"/>
    <property type="match status" value="1"/>
</dbReference>
<evidence type="ECO:0000256" key="2">
    <source>
        <dbReference type="ARBA" id="ARBA00023016"/>
    </source>
</evidence>
<dbReference type="InterPro" id="IPR036869">
    <property type="entry name" value="J_dom_sf"/>
</dbReference>
<dbReference type="PROSITE" id="PS50076">
    <property type="entry name" value="DNAJ_2"/>
    <property type="match status" value="1"/>
</dbReference>
<reference evidence="6 7" key="1">
    <citation type="submission" date="2022-05" db="EMBL/GenBank/DDBJ databases">
        <title>Genome Sequencing of Bee-Associated Microbes.</title>
        <authorList>
            <person name="Dunlap C."/>
        </authorList>
    </citation>
    <scope>NUCLEOTIDE SEQUENCE [LARGE SCALE GENOMIC DNA]</scope>
    <source>
        <strain evidence="6 7">NRRL B-04010</strain>
    </source>
</reference>
<dbReference type="CDD" id="cd06257">
    <property type="entry name" value="DnaJ"/>
    <property type="match status" value="1"/>
</dbReference>
<feature type="domain" description="J" evidence="5">
    <location>
        <begin position="227"/>
        <end position="288"/>
    </location>
</feature>
<feature type="coiled-coil region" evidence="3">
    <location>
        <begin position="177"/>
        <end position="204"/>
    </location>
</feature>
<organism evidence="6 7">
    <name type="scientific">Paenibacillus alvei</name>
    <name type="common">Bacillus alvei</name>
    <dbReference type="NCBI Taxonomy" id="44250"/>
    <lineage>
        <taxon>Bacteria</taxon>
        <taxon>Bacillati</taxon>
        <taxon>Bacillota</taxon>
        <taxon>Bacilli</taxon>
        <taxon>Bacillales</taxon>
        <taxon>Paenibacillaceae</taxon>
        <taxon>Paenibacillus</taxon>
    </lineage>
</organism>
<keyword evidence="7" id="KW-1185">Reference proteome</keyword>
<name>A0ABT4GVL5_PAEAL</name>
<dbReference type="Proteomes" id="UP001527181">
    <property type="component" value="Unassembled WGS sequence"/>
</dbReference>
<sequence length="288" mass="33180">MNQFSVGLKLAGERSMMMKRKGEQKDAGVETTVGIKSNESNKDTEGNKAIEVTDPYLISIVNALEQLTESWSVKLKNGGIKLQLAVQIGSSLNVSQQEWLMEFLQDFHVRDQEMPKVLHAFAAEIPEWATRQILQLFRKAERVKAVLITRNDVMEQLEQRMRQMEYDFWQGMLPTDENELERVLSTWLRELAAWEEEASRERNTYNRTYGDSSRSTGIAPSAGKDLSFHTLIGVPEEADAKQVRKQSRKLLRVLHPDHGGSAYLFTWVKEAYDMYQASRLRRESHTVR</sequence>
<evidence type="ECO:0000313" key="7">
    <source>
        <dbReference type="Proteomes" id="UP001527181"/>
    </source>
</evidence>
<dbReference type="EMBL" id="JAMDNP010000016">
    <property type="protein sequence ID" value="MCY9760754.1"/>
    <property type="molecule type" value="Genomic_DNA"/>
</dbReference>
<dbReference type="SUPFAM" id="SSF46565">
    <property type="entry name" value="Chaperone J-domain"/>
    <property type="match status" value="1"/>
</dbReference>
<accession>A0ABT4GVL5</accession>
<keyword evidence="1" id="KW-0235">DNA replication</keyword>
<dbReference type="RefSeq" id="WP_157266547.1">
    <property type="nucleotide sequence ID" value="NZ_JAMDLX010000044.1"/>
</dbReference>
<dbReference type="InterPro" id="IPR001623">
    <property type="entry name" value="DnaJ_domain"/>
</dbReference>
<comment type="caution">
    <text evidence="6">The sequence shown here is derived from an EMBL/GenBank/DDBJ whole genome shotgun (WGS) entry which is preliminary data.</text>
</comment>
<dbReference type="GeneID" id="94487431"/>
<dbReference type="Gene3D" id="1.10.287.110">
    <property type="entry name" value="DnaJ domain"/>
    <property type="match status" value="1"/>
</dbReference>
<proteinExistence type="predicted"/>